<accession>A0ABS6V3N8</accession>
<dbReference type="Proteomes" id="UP000698028">
    <property type="component" value="Unassembled WGS sequence"/>
</dbReference>
<evidence type="ECO:0000313" key="2">
    <source>
        <dbReference type="EMBL" id="MBW0144171.1"/>
    </source>
</evidence>
<organism evidence="2 3">
    <name type="scientific">Sphingomicrobium clamense</name>
    <dbReference type="NCBI Taxonomy" id="2851013"/>
    <lineage>
        <taxon>Bacteria</taxon>
        <taxon>Pseudomonadati</taxon>
        <taxon>Pseudomonadota</taxon>
        <taxon>Alphaproteobacteria</taxon>
        <taxon>Sphingomonadales</taxon>
        <taxon>Sphingomonadaceae</taxon>
        <taxon>Sphingomicrobium</taxon>
    </lineage>
</organism>
<evidence type="ECO:0000256" key="1">
    <source>
        <dbReference type="SAM" id="MobiDB-lite"/>
    </source>
</evidence>
<feature type="region of interest" description="Disordered" evidence="1">
    <location>
        <begin position="39"/>
        <end position="97"/>
    </location>
</feature>
<protein>
    <submittedName>
        <fullName evidence="2">Uncharacterized protein</fullName>
    </submittedName>
</protein>
<name>A0ABS6V3N8_9SPHN</name>
<evidence type="ECO:0000313" key="3">
    <source>
        <dbReference type="Proteomes" id="UP000698028"/>
    </source>
</evidence>
<dbReference type="EMBL" id="JAHVAH010000001">
    <property type="protein sequence ID" value="MBW0144171.1"/>
    <property type="molecule type" value="Genomic_DNA"/>
</dbReference>
<proteinExistence type="predicted"/>
<gene>
    <name evidence="2" type="ORF">KTQ36_02530</name>
</gene>
<dbReference type="RefSeq" id="WP_218632190.1">
    <property type="nucleotide sequence ID" value="NZ_JAHVAH010000001.1"/>
</dbReference>
<keyword evidence="3" id="KW-1185">Reference proteome</keyword>
<sequence length="97" mass="10066">MRTVIVLLILVVAVLIVAVGSGLVDIRQTQPAELPEVSVTDEGVEATGGRQPTFDVETGSVAVGSETRAVTVPKLEVEPATETAEGESQVEEQPATP</sequence>
<reference evidence="2 3" key="1">
    <citation type="submission" date="2021-07" db="EMBL/GenBank/DDBJ databases">
        <title>The draft genome sequence of Sphingomicrobium sp. B8.</title>
        <authorList>
            <person name="Mu L."/>
        </authorList>
    </citation>
    <scope>NUCLEOTIDE SEQUENCE [LARGE SCALE GENOMIC DNA]</scope>
    <source>
        <strain evidence="2 3">B8</strain>
    </source>
</reference>
<comment type="caution">
    <text evidence="2">The sequence shown here is derived from an EMBL/GenBank/DDBJ whole genome shotgun (WGS) entry which is preliminary data.</text>
</comment>